<proteinExistence type="predicted"/>
<organism evidence="1 2">
    <name type="scientific">Mycoplana azooxidifex</name>
    <dbReference type="NCBI Taxonomy" id="1636188"/>
    <lineage>
        <taxon>Bacteria</taxon>
        <taxon>Pseudomonadati</taxon>
        <taxon>Pseudomonadota</taxon>
        <taxon>Alphaproteobacteria</taxon>
        <taxon>Hyphomicrobiales</taxon>
        <taxon>Rhizobiaceae</taxon>
        <taxon>Mycoplana</taxon>
    </lineage>
</organism>
<evidence type="ECO:0000313" key="1">
    <source>
        <dbReference type="EMBL" id="MBB3977378.1"/>
    </source>
</evidence>
<dbReference type="AlphaFoldDB" id="A0A7W6D605"/>
<dbReference type="EMBL" id="JACIEE010000005">
    <property type="protein sequence ID" value="MBB3977378.1"/>
    <property type="molecule type" value="Genomic_DNA"/>
</dbReference>
<accession>A0A7W6D605</accession>
<dbReference type="Proteomes" id="UP000574761">
    <property type="component" value="Unassembled WGS sequence"/>
</dbReference>
<evidence type="ECO:0000313" key="2">
    <source>
        <dbReference type="Proteomes" id="UP000574761"/>
    </source>
</evidence>
<gene>
    <name evidence="1" type="ORF">GGQ64_002584</name>
</gene>
<dbReference type="RefSeq" id="WP_183804736.1">
    <property type="nucleotide sequence ID" value="NZ_JACIEE010000005.1"/>
</dbReference>
<reference evidence="1 2" key="1">
    <citation type="submission" date="2020-08" db="EMBL/GenBank/DDBJ databases">
        <title>Genomic Encyclopedia of Type Strains, Phase IV (KMG-IV): sequencing the most valuable type-strain genomes for metagenomic binning, comparative biology and taxonomic classification.</title>
        <authorList>
            <person name="Goeker M."/>
        </authorList>
    </citation>
    <scope>NUCLEOTIDE SEQUENCE [LARGE SCALE GENOMIC DNA]</scope>
    <source>
        <strain evidence="1 2">DSM 100211</strain>
    </source>
</reference>
<name>A0A7W6D605_9HYPH</name>
<protein>
    <submittedName>
        <fullName evidence="1">Uncharacterized protein</fullName>
    </submittedName>
</protein>
<comment type="caution">
    <text evidence="1">The sequence shown here is derived from an EMBL/GenBank/DDBJ whole genome shotgun (WGS) entry which is preliminary data.</text>
</comment>
<sequence length="77" mass="8437">MRQSLEEEAIERAIDDCAFAKIVSTAHGTAILIGYEVVEICGGRADFWAEVLTRSLRRHPKDSSIVSGLAEGQTCRT</sequence>
<keyword evidence="2" id="KW-1185">Reference proteome</keyword>